<feature type="coiled-coil region" evidence="9">
    <location>
        <begin position="15"/>
        <end position="49"/>
    </location>
</feature>
<comment type="catalytic activity">
    <reaction evidence="1">
        <text>ATP + protein L-histidine = ADP + protein N-phospho-L-histidine.</text>
        <dbReference type="EC" id="2.7.13.3"/>
    </reaction>
</comment>
<dbReference type="InterPro" id="IPR036890">
    <property type="entry name" value="HATPase_C_sf"/>
</dbReference>
<evidence type="ECO:0000256" key="5">
    <source>
        <dbReference type="ARBA" id="ARBA00022741"/>
    </source>
</evidence>
<keyword evidence="3" id="KW-0597">Phosphoprotein</keyword>
<evidence type="ECO:0000256" key="3">
    <source>
        <dbReference type="ARBA" id="ARBA00022553"/>
    </source>
</evidence>
<proteinExistence type="predicted"/>
<dbReference type="PANTHER" id="PTHR45339">
    <property type="entry name" value="HYBRID SIGNAL TRANSDUCTION HISTIDINE KINASE J"/>
    <property type="match status" value="1"/>
</dbReference>
<dbReference type="Gene3D" id="1.10.287.130">
    <property type="match status" value="1"/>
</dbReference>
<dbReference type="Gene3D" id="3.30.565.10">
    <property type="entry name" value="Histidine kinase-like ATPase, C-terminal domain"/>
    <property type="match status" value="1"/>
</dbReference>
<accession>A0ABW3SGL4</accession>
<evidence type="ECO:0000256" key="4">
    <source>
        <dbReference type="ARBA" id="ARBA00022679"/>
    </source>
</evidence>
<evidence type="ECO:0000313" key="11">
    <source>
        <dbReference type="EMBL" id="MFD1183312.1"/>
    </source>
</evidence>
<comment type="caution">
    <text evidence="11">The sequence shown here is derived from an EMBL/GenBank/DDBJ whole genome shotgun (WGS) entry which is preliminary data.</text>
</comment>
<protein>
    <recommendedName>
        <fullName evidence="2">histidine kinase</fullName>
        <ecNumber evidence="2">2.7.13.3</ecNumber>
    </recommendedName>
</protein>
<dbReference type="Proteomes" id="UP001597211">
    <property type="component" value="Unassembled WGS sequence"/>
</dbReference>
<evidence type="ECO:0000313" key="12">
    <source>
        <dbReference type="Proteomes" id="UP001597211"/>
    </source>
</evidence>
<dbReference type="PANTHER" id="PTHR45339:SF1">
    <property type="entry name" value="HYBRID SIGNAL TRANSDUCTION HISTIDINE KINASE J"/>
    <property type="match status" value="1"/>
</dbReference>
<dbReference type="InterPro" id="IPR036097">
    <property type="entry name" value="HisK_dim/P_sf"/>
</dbReference>
<evidence type="ECO:0000256" key="1">
    <source>
        <dbReference type="ARBA" id="ARBA00000085"/>
    </source>
</evidence>
<dbReference type="InterPro" id="IPR003594">
    <property type="entry name" value="HATPase_dom"/>
</dbReference>
<keyword evidence="6 11" id="KW-0418">Kinase</keyword>
<dbReference type="SUPFAM" id="SSF47384">
    <property type="entry name" value="Homodimeric domain of signal transducing histidine kinase"/>
    <property type="match status" value="1"/>
</dbReference>
<dbReference type="PROSITE" id="PS50109">
    <property type="entry name" value="HIS_KIN"/>
    <property type="match status" value="1"/>
</dbReference>
<sequence length="287" mass="32002">MPGLDLAQMKDTGGKERAELELEQKKRELEHLNRELAKAQAAAAASEQAKRDFLAMVGHEIRSPLNGIFVMSELLLETELTEEQKKYASLIFANSNTLLSIFNDILDFTRLGQDRLELEETPFALREAIQDIFSLFRQETIGKGVDLYFLIDERLPDLLYGDIRRLRKVLIHLLANAVKFTDKGRIYMVVASNQPVGSGNIGLSFTIGDTGIGIPADRMLQLFEPFAQFDSSMTRRYGGLGLGLAICRKLVNLLGGELQAKPLEENGTAFTFALTFRSMAPGEAETR</sequence>
<evidence type="ECO:0000256" key="7">
    <source>
        <dbReference type="ARBA" id="ARBA00022840"/>
    </source>
</evidence>
<keyword evidence="12" id="KW-1185">Reference proteome</keyword>
<dbReference type="InterPro" id="IPR005467">
    <property type="entry name" value="His_kinase_dom"/>
</dbReference>
<keyword evidence="7" id="KW-0067">ATP-binding</keyword>
<keyword evidence="4" id="KW-0808">Transferase</keyword>
<dbReference type="Pfam" id="PF02518">
    <property type="entry name" value="HATPase_c"/>
    <property type="match status" value="1"/>
</dbReference>
<keyword evidence="9" id="KW-0175">Coiled coil</keyword>
<evidence type="ECO:0000256" key="9">
    <source>
        <dbReference type="SAM" id="Coils"/>
    </source>
</evidence>
<evidence type="ECO:0000256" key="8">
    <source>
        <dbReference type="ARBA" id="ARBA00023012"/>
    </source>
</evidence>
<keyword evidence="8" id="KW-0902">Two-component regulatory system</keyword>
<dbReference type="SMART" id="SM00387">
    <property type="entry name" value="HATPase_c"/>
    <property type="match status" value="1"/>
</dbReference>
<gene>
    <name evidence="11" type="ORF">ACFQ2Z_18390</name>
</gene>
<name>A0ABW3SGL4_9BACL</name>
<dbReference type="SMART" id="SM00388">
    <property type="entry name" value="HisKA"/>
    <property type="match status" value="1"/>
</dbReference>
<dbReference type="InterPro" id="IPR003661">
    <property type="entry name" value="HisK_dim/P_dom"/>
</dbReference>
<dbReference type="EC" id="2.7.13.3" evidence="2"/>
<dbReference type="PRINTS" id="PR00344">
    <property type="entry name" value="BCTRLSENSOR"/>
</dbReference>
<reference evidence="12" key="1">
    <citation type="journal article" date="2019" name="Int. J. Syst. Evol. Microbiol.">
        <title>The Global Catalogue of Microorganisms (GCM) 10K type strain sequencing project: providing services to taxonomists for standard genome sequencing and annotation.</title>
        <authorList>
            <consortium name="The Broad Institute Genomics Platform"/>
            <consortium name="The Broad Institute Genome Sequencing Center for Infectious Disease"/>
            <person name="Wu L."/>
            <person name="Ma J."/>
        </authorList>
    </citation>
    <scope>NUCLEOTIDE SEQUENCE [LARGE SCALE GENOMIC DNA]</scope>
    <source>
        <strain evidence="12">CCUG 48216</strain>
    </source>
</reference>
<evidence type="ECO:0000256" key="2">
    <source>
        <dbReference type="ARBA" id="ARBA00012438"/>
    </source>
</evidence>
<feature type="domain" description="Histidine kinase" evidence="10">
    <location>
        <begin position="56"/>
        <end position="278"/>
    </location>
</feature>
<dbReference type="CDD" id="cd16922">
    <property type="entry name" value="HATPase_EvgS-ArcB-TorS-like"/>
    <property type="match status" value="1"/>
</dbReference>
<dbReference type="InterPro" id="IPR004358">
    <property type="entry name" value="Sig_transdc_His_kin-like_C"/>
</dbReference>
<evidence type="ECO:0000256" key="6">
    <source>
        <dbReference type="ARBA" id="ARBA00022777"/>
    </source>
</evidence>
<keyword evidence="5" id="KW-0547">Nucleotide-binding</keyword>
<evidence type="ECO:0000259" key="10">
    <source>
        <dbReference type="PROSITE" id="PS50109"/>
    </source>
</evidence>
<dbReference type="EMBL" id="JBHTKZ010000042">
    <property type="protein sequence ID" value="MFD1183312.1"/>
    <property type="molecule type" value="Genomic_DNA"/>
</dbReference>
<dbReference type="SUPFAM" id="SSF55874">
    <property type="entry name" value="ATPase domain of HSP90 chaperone/DNA topoisomerase II/histidine kinase"/>
    <property type="match status" value="1"/>
</dbReference>
<dbReference type="GO" id="GO:0016301">
    <property type="term" value="F:kinase activity"/>
    <property type="evidence" value="ECO:0007669"/>
    <property type="project" value="UniProtKB-KW"/>
</dbReference>
<dbReference type="Pfam" id="PF00512">
    <property type="entry name" value="HisKA"/>
    <property type="match status" value="1"/>
</dbReference>
<dbReference type="RefSeq" id="WP_240270481.1">
    <property type="nucleotide sequence ID" value="NZ_JAKSXN010000047.1"/>
</dbReference>
<dbReference type="CDD" id="cd00082">
    <property type="entry name" value="HisKA"/>
    <property type="match status" value="1"/>
</dbReference>
<organism evidence="11 12">
    <name type="scientific">Paenibacillus timonensis</name>
    <dbReference type="NCBI Taxonomy" id="225915"/>
    <lineage>
        <taxon>Bacteria</taxon>
        <taxon>Bacillati</taxon>
        <taxon>Bacillota</taxon>
        <taxon>Bacilli</taxon>
        <taxon>Bacillales</taxon>
        <taxon>Paenibacillaceae</taxon>
        <taxon>Paenibacillus</taxon>
    </lineage>
</organism>